<keyword evidence="4" id="KW-0378">Hydrolase</keyword>
<keyword evidence="4" id="KW-0255">Endonuclease</keyword>
<evidence type="ECO:0000313" key="4">
    <source>
        <dbReference type="EMBL" id="PWH05714.1"/>
    </source>
</evidence>
<name>A0A2U2RIV3_9MICO</name>
<comment type="caution">
    <text evidence="4">The sequence shown here is derived from an EMBL/GenBank/DDBJ whole genome shotgun (WGS) entry which is preliminary data.</text>
</comment>
<dbReference type="Proteomes" id="UP000245590">
    <property type="component" value="Unassembled WGS sequence"/>
</dbReference>
<evidence type="ECO:0000256" key="1">
    <source>
        <dbReference type="ARBA" id="ARBA00023450"/>
    </source>
</evidence>
<sequence length="616" mass="65599">MVLRTTVVFDGDMDTAGAMGRSEEPGGGDGRSRATTLARSVVLRAAATDDGRAEAVLATPAPHSDPDLQEIASALGELAVAPDAPFGPHEGDLGAAELSGILADIAALRSALGAIEIRVGDALDECLRAQDVQQGVPERDRGRRTASEIRMASRISPGRASGRLRSGRRLVHDMPQVFGALAQGRLTEAAAHAIGRSSGPLDVDQRREMDSIIVSRIPDLDGASSTRWGQEVTALVQQIDPGNSQRRHVVAARERSVTVTPGAHGMGDVHAHLSALDCAAIRRKLSLEAEAQVVAGDPRTHQQIMADLFADTLLGREEGMDPVHLDVGLVLTERTLFAPEHGDPAMIEGYGTVPPGVAREAITERLPRHRSRKATSEAAASDEPDTVFDEQSRLVLRRLFTHPTSGELVAAESRARAFPRGLARMISLRDATCAGPYCSAGIRQIDHIRPHSRGGATTFDDGQGLCAYCNGTKELLGTAERVGETSEPHLVHWTSRLGRTARLAPAPIVGLPMDSRPSVGKAPPGPPPLPAPPRENRPRIRIIDPDELPPIQDAPDPLGEDCFPPPDSDVFLEERLGLIPLSHLPTAADLDDLCPCSREDIPCARCAREAAQHCGA</sequence>
<dbReference type="GO" id="GO:0003676">
    <property type="term" value="F:nucleic acid binding"/>
    <property type="evidence" value="ECO:0007669"/>
    <property type="project" value="InterPro"/>
</dbReference>
<dbReference type="InterPro" id="IPR003615">
    <property type="entry name" value="HNH_nuc"/>
</dbReference>
<dbReference type="SMART" id="SM00507">
    <property type="entry name" value="HNHc"/>
    <property type="match status" value="1"/>
</dbReference>
<feature type="region of interest" description="Disordered" evidence="2">
    <location>
        <begin position="509"/>
        <end position="537"/>
    </location>
</feature>
<dbReference type="EMBL" id="QFKX01000004">
    <property type="protein sequence ID" value="PWH05714.1"/>
    <property type="molecule type" value="Genomic_DNA"/>
</dbReference>
<organism evidence="4 5">
    <name type="scientific">Brachybacterium endophyticum</name>
    <dbReference type="NCBI Taxonomy" id="2182385"/>
    <lineage>
        <taxon>Bacteria</taxon>
        <taxon>Bacillati</taxon>
        <taxon>Actinomycetota</taxon>
        <taxon>Actinomycetes</taxon>
        <taxon>Micrococcales</taxon>
        <taxon>Dermabacteraceae</taxon>
        <taxon>Brachybacterium</taxon>
    </lineage>
</organism>
<feature type="domain" description="HNH nuclease" evidence="3">
    <location>
        <begin position="421"/>
        <end position="471"/>
    </location>
</feature>
<dbReference type="Pfam" id="PF01844">
    <property type="entry name" value="HNH"/>
    <property type="match status" value="1"/>
</dbReference>
<protein>
    <submittedName>
        <fullName evidence="4">HNH endonuclease</fullName>
    </submittedName>
</protein>
<dbReference type="Gene3D" id="1.10.30.50">
    <property type="match status" value="1"/>
</dbReference>
<gene>
    <name evidence="4" type="ORF">DEO23_10910</name>
</gene>
<comment type="similarity">
    <text evidence="1">Belongs to the Rv1128c/1148c/1588c/1702c/1945/3466 family.</text>
</comment>
<dbReference type="InterPro" id="IPR003870">
    <property type="entry name" value="DUF222"/>
</dbReference>
<accession>A0A2U2RIV3</accession>
<reference evidence="4 5" key="1">
    <citation type="submission" date="2018-05" db="EMBL/GenBank/DDBJ databases">
        <title>Brachybacterium sp. M1HQ-2T, whole genome shotgun sequence.</title>
        <authorList>
            <person name="Tuo L."/>
        </authorList>
    </citation>
    <scope>NUCLEOTIDE SEQUENCE [LARGE SCALE GENOMIC DNA]</scope>
    <source>
        <strain evidence="4 5">M1HQ-2</strain>
    </source>
</reference>
<dbReference type="GO" id="GO:0004519">
    <property type="term" value="F:endonuclease activity"/>
    <property type="evidence" value="ECO:0007669"/>
    <property type="project" value="UniProtKB-KW"/>
</dbReference>
<feature type="compositionally biased region" description="Pro residues" evidence="2">
    <location>
        <begin position="523"/>
        <end position="533"/>
    </location>
</feature>
<dbReference type="OrthoDB" id="5241234at2"/>
<feature type="region of interest" description="Disordered" evidence="2">
    <location>
        <begin position="14"/>
        <end position="33"/>
    </location>
</feature>
<dbReference type="AlphaFoldDB" id="A0A2U2RIV3"/>
<proteinExistence type="inferred from homology"/>
<dbReference type="InterPro" id="IPR002711">
    <property type="entry name" value="HNH"/>
</dbReference>
<evidence type="ECO:0000256" key="2">
    <source>
        <dbReference type="SAM" id="MobiDB-lite"/>
    </source>
</evidence>
<keyword evidence="4" id="KW-0540">Nuclease</keyword>
<feature type="region of interest" description="Disordered" evidence="2">
    <location>
        <begin position="364"/>
        <end position="386"/>
    </location>
</feature>
<keyword evidence="5" id="KW-1185">Reference proteome</keyword>
<evidence type="ECO:0000313" key="5">
    <source>
        <dbReference type="Proteomes" id="UP000245590"/>
    </source>
</evidence>
<evidence type="ECO:0000259" key="3">
    <source>
        <dbReference type="SMART" id="SM00507"/>
    </source>
</evidence>
<dbReference type="GO" id="GO:0008270">
    <property type="term" value="F:zinc ion binding"/>
    <property type="evidence" value="ECO:0007669"/>
    <property type="project" value="InterPro"/>
</dbReference>
<dbReference type="CDD" id="cd00085">
    <property type="entry name" value="HNHc"/>
    <property type="match status" value="1"/>
</dbReference>
<dbReference type="Pfam" id="PF02720">
    <property type="entry name" value="DUF222"/>
    <property type="match status" value="1"/>
</dbReference>